<dbReference type="Pfam" id="PF26002">
    <property type="entry name" value="Beta-barrel_AprE"/>
    <property type="match status" value="1"/>
</dbReference>
<evidence type="ECO:0000259" key="11">
    <source>
        <dbReference type="Pfam" id="PF26002"/>
    </source>
</evidence>
<evidence type="ECO:0000313" key="13">
    <source>
        <dbReference type="Proteomes" id="UP001208938"/>
    </source>
</evidence>
<dbReference type="InterPro" id="IPR058781">
    <property type="entry name" value="HH_AprE-like"/>
</dbReference>
<protein>
    <recommendedName>
        <fullName evidence="9">Membrane fusion protein (MFP) family protein</fullName>
    </recommendedName>
</protein>
<dbReference type="PRINTS" id="PR01490">
    <property type="entry name" value="RTXTOXIND"/>
</dbReference>
<evidence type="ECO:0000256" key="7">
    <source>
        <dbReference type="ARBA" id="ARBA00022989"/>
    </source>
</evidence>
<comment type="subcellular location">
    <subcellularLocation>
        <location evidence="1 9">Cell inner membrane</location>
        <topology evidence="1 9">Single-pass membrane protein</topology>
    </subcellularLocation>
</comment>
<comment type="caution">
    <text evidence="12">The sequence shown here is derived from an EMBL/GenBank/DDBJ whole genome shotgun (WGS) entry which is preliminary data.</text>
</comment>
<reference evidence="12 13" key="1">
    <citation type="submission" date="2022-10" db="EMBL/GenBank/DDBJ databases">
        <title>Pararhodobacter sp. nov., isolated from marine algae.</title>
        <authorList>
            <person name="Choi B.J."/>
            <person name="Kim J.M."/>
            <person name="Lee J.K."/>
            <person name="Choi D.G."/>
            <person name="Jeon C.O."/>
        </authorList>
    </citation>
    <scope>NUCLEOTIDE SEQUENCE [LARGE SCALE GENOMIC DNA]</scope>
    <source>
        <strain evidence="12 13">ZQ420</strain>
    </source>
</reference>
<dbReference type="Pfam" id="PF25994">
    <property type="entry name" value="HH_AprE"/>
    <property type="match status" value="1"/>
</dbReference>
<feature type="domain" description="AprE-like beta-barrel" evidence="11">
    <location>
        <begin position="322"/>
        <end position="407"/>
    </location>
</feature>
<keyword evidence="7 9" id="KW-1133">Transmembrane helix</keyword>
<dbReference type="Proteomes" id="UP001208938">
    <property type="component" value="Unassembled WGS sequence"/>
</dbReference>
<evidence type="ECO:0000256" key="2">
    <source>
        <dbReference type="ARBA" id="ARBA00009477"/>
    </source>
</evidence>
<dbReference type="EMBL" id="JAPDFL010000001">
    <property type="protein sequence ID" value="MCW1931541.1"/>
    <property type="molecule type" value="Genomic_DNA"/>
</dbReference>
<dbReference type="NCBIfam" id="TIGR01843">
    <property type="entry name" value="type_I_hlyD"/>
    <property type="match status" value="1"/>
</dbReference>
<dbReference type="RefSeq" id="WP_264504648.1">
    <property type="nucleotide sequence ID" value="NZ_JAPDFL010000001.1"/>
</dbReference>
<accession>A0ABT3GVG6</accession>
<keyword evidence="3 9" id="KW-0813">Transport</keyword>
<evidence type="ECO:0000259" key="10">
    <source>
        <dbReference type="Pfam" id="PF25994"/>
    </source>
</evidence>
<proteinExistence type="inferred from homology"/>
<evidence type="ECO:0000256" key="8">
    <source>
        <dbReference type="ARBA" id="ARBA00023136"/>
    </source>
</evidence>
<keyword evidence="13" id="KW-1185">Reference proteome</keyword>
<dbReference type="PANTHER" id="PTHR30386">
    <property type="entry name" value="MEMBRANE FUSION SUBUNIT OF EMRAB-TOLC MULTIDRUG EFFLUX PUMP"/>
    <property type="match status" value="1"/>
</dbReference>
<feature type="transmembrane region" description="Helical" evidence="9">
    <location>
        <begin position="12"/>
        <end position="33"/>
    </location>
</feature>
<keyword evidence="6 9" id="KW-0812">Transmembrane</keyword>
<gene>
    <name evidence="12" type="ORF">OKW52_04510</name>
</gene>
<dbReference type="InterPro" id="IPR010129">
    <property type="entry name" value="T1SS_HlyD"/>
</dbReference>
<organism evidence="12 13">
    <name type="scientific">Pararhodobacter zhoushanensis</name>
    <dbReference type="NCBI Taxonomy" id="2479545"/>
    <lineage>
        <taxon>Bacteria</taxon>
        <taxon>Pseudomonadati</taxon>
        <taxon>Pseudomonadota</taxon>
        <taxon>Alphaproteobacteria</taxon>
        <taxon>Rhodobacterales</taxon>
        <taxon>Paracoccaceae</taxon>
        <taxon>Pararhodobacter</taxon>
    </lineage>
</organism>
<name>A0ABT3GVG6_9RHOB</name>
<evidence type="ECO:0000256" key="6">
    <source>
        <dbReference type="ARBA" id="ARBA00022692"/>
    </source>
</evidence>
<keyword evidence="8 9" id="KW-0472">Membrane</keyword>
<evidence type="ECO:0000256" key="9">
    <source>
        <dbReference type="RuleBase" id="RU365093"/>
    </source>
</evidence>
<evidence type="ECO:0000313" key="12">
    <source>
        <dbReference type="EMBL" id="MCW1931541.1"/>
    </source>
</evidence>
<keyword evidence="4 9" id="KW-1003">Cell membrane</keyword>
<feature type="domain" description="AprE-like long alpha-helical hairpin" evidence="10">
    <location>
        <begin position="92"/>
        <end position="275"/>
    </location>
</feature>
<dbReference type="InterPro" id="IPR050739">
    <property type="entry name" value="MFP"/>
</dbReference>
<keyword evidence="5 9" id="KW-0997">Cell inner membrane</keyword>
<dbReference type="PANTHER" id="PTHR30386:SF17">
    <property type="entry name" value="ALKALINE PROTEASE SECRETION PROTEIN APRE"/>
    <property type="match status" value="1"/>
</dbReference>
<dbReference type="Gene3D" id="2.40.30.170">
    <property type="match status" value="1"/>
</dbReference>
<evidence type="ECO:0000256" key="1">
    <source>
        <dbReference type="ARBA" id="ARBA00004377"/>
    </source>
</evidence>
<evidence type="ECO:0000256" key="5">
    <source>
        <dbReference type="ARBA" id="ARBA00022519"/>
    </source>
</evidence>
<dbReference type="InterPro" id="IPR058982">
    <property type="entry name" value="Beta-barrel_AprE"/>
</dbReference>
<sequence length="430" mass="46642">MSAAVPELGAGRAIALGGMACLILLVGIFGWAARASISSAVVATGEVDSTPARHPVQHPDGGVVAQLMVREGDAVIAGQLLIRLNGEQVSNELRFIDTQVRELEARLMRLRAERDTGSFPQVPPDRMQDRAFIAALAAQRRLFDARRDTLERQQAQLVQRRRQTEAELAGLTESRVQMDTEQALLNEELQTLRTLRASGLARAEQVSALARSAARLAGSRAAMVARDAELRGQISEIALQTGSLAAARREEAEQAFADTGMQLIELQARRSALRARLEGLDLRAPTAGVVHDLTVPAVEAVVRPAEVVMQIFADSAPPSLMVRVSPDEIDHVVIGQTATLRFPGLAERNLPDLPAVVTNVSAATFVDERTGVRHFRVSLWPTPESMAILADRDLVPGMSVQAFLTTGERTPLAYLISPLREHFARALREP</sequence>
<evidence type="ECO:0000256" key="4">
    <source>
        <dbReference type="ARBA" id="ARBA00022475"/>
    </source>
</evidence>
<comment type="similarity">
    <text evidence="2 9">Belongs to the membrane fusion protein (MFP) (TC 8.A.1) family.</text>
</comment>
<evidence type="ECO:0000256" key="3">
    <source>
        <dbReference type="ARBA" id="ARBA00022448"/>
    </source>
</evidence>
<dbReference type="Gene3D" id="2.40.50.100">
    <property type="match status" value="1"/>
</dbReference>